<evidence type="ECO:0000313" key="2">
    <source>
        <dbReference type="Proteomes" id="UP000192328"/>
    </source>
</evidence>
<dbReference type="Proteomes" id="UP000192328">
    <property type="component" value="Unassembled WGS sequence"/>
</dbReference>
<evidence type="ECO:0000313" key="1">
    <source>
        <dbReference type="EMBL" id="SMC51961.1"/>
    </source>
</evidence>
<protein>
    <submittedName>
        <fullName evidence="1">Uncharacterized protein</fullName>
    </submittedName>
</protein>
<comment type="caution">
    <text evidence="1">The sequence shown here is derived from an EMBL/GenBank/DDBJ whole genome shotgun (WGS) entry which is preliminary data.</text>
</comment>
<name>A0AC61PK35_9FIRM</name>
<reference evidence="1" key="1">
    <citation type="submission" date="2017-04" db="EMBL/GenBank/DDBJ databases">
        <authorList>
            <person name="Varghese N."/>
            <person name="Submissions S."/>
        </authorList>
    </citation>
    <scope>NUCLEOTIDE SEQUENCE</scope>
    <source>
        <strain evidence="1">WTE2008</strain>
    </source>
</reference>
<sequence length="155" mass="17086">MKKLTSIALVLCIVMIPVLSLAATIDLSGMSLADLIKLQEQITIAMWKTQEWQEVTVPAGLYQVGREIPAGKWTITATPNASMAQVEIGSKLDDTGMGISWSGSYESNYLYGKESWLYNESQMNSWNVTLTDGLYINLGATMVFTPYAGPSFKFK</sequence>
<gene>
    <name evidence="1" type="ORF">SAMN06297397_1195</name>
</gene>
<accession>A0AC61PK35</accession>
<proteinExistence type="predicted"/>
<keyword evidence="2" id="KW-1185">Reference proteome</keyword>
<organism evidence="1 2">
    <name type="scientific">Aristaeella lactis</name>
    <dbReference type="NCBI Taxonomy" id="3046383"/>
    <lineage>
        <taxon>Bacteria</taxon>
        <taxon>Bacillati</taxon>
        <taxon>Bacillota</taxon>
        <taxon>Clostridia</taxon>
        <taxon>Eubacteriales</taxon>
        <taxon>Aristaeellaceae</taxon>
        <taxon>Aristaeella</taxon>
    </lineage>
</organism>
<dbReference type="EMBL" id="FWXZ01000002">
    <property type="protein sequence ID" value="SMC51961.1"/>
    <property type="molecule type" value="Genomic_DNA"/>
</dbReference>